<organism evidence="1 2">
    <name type="scientific">Dendrobium thyrsiflorum</name>
    <name type="common">Pinecone-like raceme dendrobium</name>
    <name type="synonym">Orchid</name>
    <dbReference type="NCBI Taxonomy" id="117978"/>
    <lineage>
        <taxon>Eukaryota</taxon>
        <taxon>Viridiplantae</taxon>
        <taxon>Streptophyta</taxon>
        <taxon>Embryophyta</taxon>
        <taxon>Tracheophyta</taxon>
        <taxon>Spermatophyta</taxon>
        <taxon>Magnoliopsida</taxon>
        <taxon>Liliopsida</taxon>
        <taxon>Asparagales</taxon>
        <taxon>Orchidaceae</taxon>
        <taxon>Epidendroideae</taxon>
        <taxon>Malaxideae</taxon>
        <taxon>Dendrobiinae</taxon>
        <taxon>Dendrobium</taxon>
    </lineage>
</organism>
<dbReference type="EMBL" id="JANQDX010000002">
    <property type="protein sequence ID" value="KAL0927827.1"/>
    <property type="molecule type" value="Genomic_DNA"/>
</dbReference>
<accession>A0ABD0VRN3</accession>
<dbReference type="Proteomes" id="UP001552299">
    <property type="component" value="Unassembled WGS sequence"/>
</dbReference>
<comment type="caution">
    <text evidence="1">The sequence shown here is derived from an EMBL/GenBank/DDBJ whole genome shotgun (WGS) entry which is preliminary data.</text>
</comment>
<dbReference type="AlphaFoldDB" id="A0ABD0VRN3"/>
<evidence type="ECO:0000313" key="2">
    <source>
        <dbReference type="Proteomes" id="UP001552299"/>
    </source>
</evidence>
<evidence type="ECO:0000313" key="1">
    <source>
        <dbReference type="EMBL" id="KAL0927827.1"/>
    </source>
</evidence>
<protein>
    <recommendedName>
        <fullName evidence="3">Terminase small subunit</fullName>
    </recommendedName>
</protein>
<proteinExistence type="predicted"/>
<name>A0ABD0VRN3_DENTH</name>
<keyword evidence="2" id="KW-1185">Reference proteome</keyword>
<gene>
    <name evidence="1" type="ORF">M5K25_002040</name>
</gene>
<evidence type="ECO:0008006" key="3">
    <source>
        <dbReference type="Google" id="ProtNLM"/>
    </source>
</evidence>
<sequence length="142" mass="16350">MDFEGAQAVITQLRRDQKASVEKVAKPEAENKRSQTLLVEKEAVLSYLESSRIIEDFKKFIAFRTIIQDHVQEARDHIYDVEVKAPEQQCINEGFIRGFLKGVRQMQWKTGVTIEDPDGDEIESELHKAFALEVDDEIVDIE</sequence>
<reference evidence="1 2" key="1">
    <citation type="journal article" date="2024" name="Plant Biotechnol. J.">
        <title>Dendrobium thyrsiflorum genome and its molecular insights into genes involved in important horticultural traits.</title>
        <authorList>
            <person name="Chen B."/>
            <person name="Wang J.Y."/>
            <person name="Zheng P.J."/>
            <person name="Li K.L."/>
            <person name="Liang Y.M."/>
            <person name="Chen X.F."/>
            <person name="Zhang C."/>
            <person name="Zhao X."/>
            <person name="He X."/>
            <person name="Zhang G.Q."/>
            <person name="Liu Z.J."/>
            <person name="Xu Q."/>
        </authorList>
    </citation>
    <scope>NUCLEOTIDE SEQUENCE [LARGE SCALE GENOMIC DNA]</scope>
    <source>
        <strain evidence="1">GZMU011</strain>
    </source>
</reference>